<name>A0ABT1C307_9HYPH</name>
<dbReference type="EMBL" id="JAMXQS010000002">
    <property type="protein sequence ID" value="MCO6049162.1"/>
    <property type="molecule type" value="Genomic_DNA"/>
</dbReference>
<dbReference type="InterPro" id="IPR029052">
    <property type="entry name" value="Metallo-depent_PP-like"/>
</dbReference>
<sequence>MLRKLISRLFRPSRARSGSANWRRLRLDSRATVYAVGDVHGCLTLLRDLEAAIVADARDRPGPKTIVMLGDYVDKGPESAQVLDHLCGRPPRGFQRLCLGGNHEAAMLDFLEGREPLAAWLGIGGLQALYSYGIDPNYLSTLHKSDAAMEKAVRKAIPEAHKRFLRELGLMAVSDEAVLVHAGLRPGVSLKKQNVEDCTTIRMERIADDPSRRRWLIHGHSPVEHPTLVGRRLNIDTGAVKTGLLTAVRLSGTKAKLIFARQLR</sequence>
<accession>A0ABT1C307</accession>
<protein>
    <submittedName>
        <fullName evidence="2">Metallophosphoesterase</fullName>
    </submittedName>
</protein>
<evidence type="ECO:0000259" key="1">
    <source>
        <dbReference type="Pfam" id="PF00149"/>
    </source>
</evidence>
<evidence type="ECO:0000313" key="2">
    <source>
        <dbReference type="EMBL" id="MCO6049162.1"/>
    </source>
</evidence>
<reference evidence="2 3" key="1">
    <citation type="submission" date="2022-06" db="EMBL/GenBank/DDBJ databases">
        <title>Mesorhizobium sp. strain RP14 Genome sequencing and assembly.</title>
        <authorList>
            <person name="Kim I."/>
        </authorList>
    </citation>
    <scope>NUCLEOTIDE SEQUENCE [LARGE SCALE GENOMIC DNA]</scope>
    <source>
        <strain evidence="3">RP14(2022)</strain>
    </source>
</reference>
<dbReference type="PANTHER" id="PTHR42850">
    <property type="entry name" value="METALLOPHOSPHOESTERASE"/>
    <property type="match status" value="1"/>
</dbReference>
<dbReference type="Proteomes" id="UP001205906">
    <property type="component" value="Unassembled WGS sequence"/>
</dbReference>
<dbReference type="RefSeq" id="WP_252816632.1">
    <property type="nucleotide sequence ID" value="NZ_JAMXQS010000002.1"/>
</dbReference>
<dbReference type="Gene3D" id="3.60.21.10">
    <property type="match status" value="1"/>
</dbReference>
<proteinExistence type="predicted"/>
<dbReference type="InterPro" id="IPR050126">
    <property type="entry name" value="Ap4A_hydrolase"/>
</dbReference>
<keyword evidence="3" id="KW-1185">Reference proteome</keyword>
<dbReference type="PANTHER" id="PTHR42850:SF4">
    <property type="entry name" value="ZINC-DEPENDENT ENDOPOLYPHOSPHATASE"/>
    <property type="match status" value="1"/>
</dbReference>
<evidence type="ECO:0000313" key="3">
    <source>
        <dbReference type="Proteomes" id="UP001205906"/>
    </source>
</evidence>
<organism evidence="2 3">
    <name type="scientific">Mesorhizobium liriopis</name>
    <dbReference type="NCBI Taxonomy" id="2953882"/>
    <lineage>
        <taxon>Bacteria</taxon>
        <taxon>Pseudomonadati</taxon>
        <taxon>Pseudomonadota</taxon>
        <taxon>Alphaproteobacteria</taxon>
        <taxon>Hyphomicrobiales</taxon>
        <taxon>Phyllobacteriaceae</taxon>
        <taxon>Mesorhizobium</taxon>
    </lineage>
</organism>
<feature type="domain" description="Calcineurin-like phosphoesterase" evidence="1">
    <location>
        <begin position="32"/>
        <end position="222"/>
    </location>
</feature>
<dbReference type="Pfam" id="PF00149">
    <property type="entry name" value="Metallophos"/>
    <property type="match status" value="1"/>
</dbReference>
<dbReference type="InterPro" id="IPR004843">
    <property type="entry name" value="Calcineurin-like_PHP"/>
</dbReference>
<comment type="caution">
    <text evidence="2">The sequence shown here is derived from an EMBL/GenBank/DDBJ whole genome shotgun (WGS) entry which is preliminary data.</text>
</comment>
<dbReference type="SUPFAM" id="SSF56300">
    <property type="entry name" value="Metallo-dependent phosphatases"/>
    <property type="match status" value="1"/>
</dbReference>
<gene>
    <name evidence="2" type="ORF">NGM99_05085</name>
</gene>